<dbReference type="EMBL" id="JACDTQ010003641">
    <property type="protein sequence ID" value="KAF5913663.1"/>
    <property type="molecule type" value="Genomic_DNA"/>
</dbReference>
<evidence type="ECO:0000313" key="2">
    <source>
        <dbReference type="Proteomes" id="UP000551758"/>
    </source>
</evidence>
<protein>
    <submittedName>
        <fullName evidence="1">Uncharacterized protein</fullName>
    </submittedName>
</protein>
<sequence length="63" mass="7135">MNDCKNVYSNSIHYNNSPQHKTGTFLTPLLSSQRYSINTSTSQSIFLSTINLLHITNHVPINK</sequence>
<keyword evidence="2" id="KW-1185">Reference proteome</keyword>
<gene>
    <name evidence="1" type="ORF">HPG69_017284</name>
</gene>
<dbReference type="Proteomes" id="UP000551758">
    <property type="component" value="Unassembled WGS sequence"/>
</dbReference>
<name>A0A7J7ED97_DICBM</name>
<comment type="caution">
    <text evidence="1">The sequence shown here is derived from an EMBL/GenBank/DDBJ whole genome shotgun (WGS) entry which is preliminary data.</text>
</comment>
<reference evidence="1 2" key="1">
    <citation type="journal article" date="2020" name="Mol. Biol. Evol.">
        <title>Interspecific Gene Flow and the Evolution of Specialization in Black and White Rhinoceros.</title>
        <authorList>
            <person name="Moodley Y."/>
            <person name="Westbury M.V."/>
            <person name="Russo I.M."/>
            <person name="Gopalakrishnan S."/>
            <person name="Rakotoarivelo A."/>
            <person name="Olsen R.A."/>
            <person name="Prost S."/>
            <person name="Tunstall T."/>
            <person name="Ryder O.A."/>
            <person name="Dalen L."/>
            <person name="Bruford M.W."/>
        </authorList>
    </citation>
    <scope>NUCLEOTIDE SEQUENCE [LARGE SCALE GENOMIC DNA]</scope>
    <source>
        <strain evidence="1">SBR-YM</strain>
        <tissue evidence="1">Skin</tissue>
    </source>
</reference>
<organism evidence="1 2">
    <name type="scientific">Diceros bicornis minor</name>
    <name type="common">South-central black rhinoceros</name>
    <dbReference type="NCBI Taxonomy" id="77932"/>
    <lineage>
        <taxon>Eukaryota</taxon>
        <taxon>Metazoa</taxon>
        <taxon>Chordata</taxon>
        <taxon>Craniata</taxon>
        <taxon>Vertebrata</taxon>
        <taxon>Euteleostomi</taxon>
        <taxon>Mammalia</taxon>
        <taxon>Eutheria</taxon>
        <taxon>Laurasiatheria</taxon>
        <taxon>Perissodactyla</taxon>
        <taxon>Rhinocerotidae</taxon>
        <taxon>Diceros</taxon>
    </lineage>
</organism>
<dbReference type="AlphaFoldDB" id="A0A7J7ED97"/>
<proteinExistence type="predicted"/>
<accession>A0A7J7ED97</accession>
<evidence type="ECO:0000313" key="1">
    <source>
        <dbReference type="EMBL" id="KAF5913663.1"/>
    </source>
</evidence>